<dbReference type="EMBL" id="AAVO02000001">
    <property type="protein sequence ID" value="EDM89215.1"/>
    <property type="molecule type" value="Genomic_DNA"/>
</dbReference>
<comment type="caution">
    <text evidence="1">The sequence shown here is derived from an EMBL/GenBank/DDBJ whole genome shotgun (WGS) entry which is preliminary data.</text>
</comment>
<reference evidence="1 2" key="2">
    <citation type="submission" date="2007-04" db="EMBL/GenBank/DDBJ databases">
        <title>Draft genome sequence of Ruminococcus obeum (ATCC 29174).</title>
        <authorList>
            <person name="Sudarsanam P."/>
            <person name="Ley R."/>
            <person name="Guruge J."/>
            <person name="Turnbaugh P.J."/>
            <person name="Mahowald M."/>
            <person name="Liep D."/>
            <person name="Gordon J."/>
        </authorList>
    </citation>
    <scope>NUCLEOTIDE SEQUENCE [LARGE SCALE GENOMIC DNA]</scope>
    <source>
        <strain evidence="1 2">ATCC 29174</strain>
    </source>
</reference>
<dbReference type="HOGENOM" id="CLU_3340806_0_0_9"/>
<sequence length="37" mass="4577">MSALCYIYIDSNYRTRLSDFYCFFLNSAEEEKKDKRR</sequence>
<dbReference type="AlphaFoldDB" id="A5ZMX1"/>
<name>A5ZMX1_9FIRM</name>
<evidence type="ECO:0000313" key="2">
    <source>
        <dbReference type="Proteomes" id="UP000006002"/>
    </source>
</evidence>
<reference evidence="1 2" key="1">
    <citation type="submission" date="2007-03" db="EMBL/GenBank/DDBJ databases">
        <authorList>
            <person name="Fulton L."/>
            <person name="Clifton S."/>
            <person name="Fulton B."/>
            <person name="Xu J."/>
            <person name="Minx P."/>
            <person name="Pepin K.H."/>
            <person name="Johnson M."/>
            <person name="Thiruvilangam P."/>
            <person name="Bhonagiri V."/>
            <person name="Nash W.E."/>
            <person name="Mardis E.R."/>
            <person name="Wilson R.K."/>
        </authorList>
    </citation>
    <scope>NUCLEOTIDE SEQUENCE [LARGE SCALE GENOMIC DNA]</scope>
    <source>
        <strain evidence="1 2">ATCC 29174</strain>
    </source>
</reference>
<accession>A5ZMX1</accession>
<proteinExistence type="predicted"/>
<protein>
    <submittedName>
        <fullName evidence="1">Uncharacterized protein</fullName>
    </submittedName>
</protein>
<dbReference type="Proteomes" id="UP000006002">
    <property type="component" value="Unassembled WGS sequence"/>
</dbReference>
<evidence type="ECO:0000313" key="1">
    <source>
        <dbReference type="EMBL" id="EDM89215.1"/>
    </source>
</evidence>
<organism evidence="1 2">
    <name type="scientific">Blautia obeum ATCC 29174</name>
    <dbReference type="NCBI Taxonomy" id="411459"/>
    <lineage>
        <taxon>Bacteria</taxon>
        <taxon>Bacillati</taxon>
        <taxon>Bacillota</taxon>
        <taxon>Clostridia</taxon>
        <taxon>Lachnospirales</taxon>
        <taxon>Lachnospiraceae</taxon>
        <taxon>Blautia</taxon>
    </lineage>
</organism>
<gene>
    <name evidence="1" type="ORF">RUMOBE_00338</name>
</gene>